<keyword evidence="2" id="KW-0812">Transmembrane</keyword>
<gene>
    <name evidence="5" type="ORF">SIID45300_02388</name>
</gene>
<protein>
    <recommendedName>
        <fullName evidence="7">Bacteriophage tail tape measure C-terminal domain-containing protein</fullName>
    </recommendedName>
</protein>
<feature type="compositionally biased region" description="Basic and acidic residues" evidence="1">
    <location>
        <begin position="437"/>
        <end position="447"/>
    </location>
</feature>
<dbReference type="Pfam" id="PF06791">
    <property type="entry name" value="TMP_2"/>
    <property type="match status" value="1"/>
</dbReference>
<dbReference type="Proteomes" id="UP001628193">
    <property type="component" value="Unassembled WGS sequence"/>
</dbReference>
<evidence type="ECO:0000313" key="5">
    <source>
        <dbReference type="EMBL" id="GAB0058048.1"/>
    </source>
</evidence>
<evidence type="ECO:0000313" key="6">
    <source>
        <dbReference type="Proteomes" id="UP001628193"/>
    </source>
</evidence>
<feature type="region of interest" description="Disordered" evidence="1">
    <location>
        <begin position="426"/>
        <end position="447"/>
    </location>
</feature>
<feature type="domain" description="Bacteriophage tail tape measure C-terminal" evidence="4">
    <location>
        <begin position="699"/>
        <end position="779"/>
    </location>
</feature>
<sequence>MGSETQLAIRLRADGIGQVTSGLDAVAQSARQAAVDSENASLAIAGIGQSAGVASEQIVPASNHAAESIARIGGAAEVSAAQMRMARTIVVQNLINMGTAAVVTHGNIIATLSPLPDLLYGINQMGSGAAASARNMMLFGGAFVAVAGGMAAVIAHAVTLESRTRQMNVSIKAMGDAAGITGEQLRKLSEAAATKGPFSRAETAEAANALASSHPLIAGNMIGKLLNTSVDFSAAFGKDLISGTNTLAGALEKGYAGIRQLDEQLNFLTRDELKQIETMTLMGKQTDAMGVALDALNRRFGGLAKEGMSESAKAWHSMTDEVSRFLDKVSNSDFVVSFMQRFTDGLKRMRGESDPADIPIRHGLALGELTKGREQLAEAQQRLATLPEGTWEYKRALADARTAQGWINKYQNEIASLKQPAPVQSQSVSASFAADADAQKTKDQTERDAKKIEELQKQLSGEARVLSVSAPNRPLMQARVDAENYAKTNNVGVAEVQNLMTDAAFKRIAAAARDATDELRYNADAQGRVADAAAISDIAMRKAAVDNDIARFAVEKHGIQLEEYTEQARRMFDNENRARRNQWAREIDDQASAANRLSDAYKAHSVAAIDVAERENQIQDAVRRLGVTAEEAATQIDKLFAHKWDQVAVQLNRSGDPNLNYRMQSEELERARATGILSERAYAEHAKRNYHEMLEASKAWSDGARLAVLDYTDEINNSAKQANTFFSGAFKKGEDSLVKMITGGTKGFKNLKESFLDFANGMVEGLVRIGVQQEFMRPLAQTLFGGSGGGSGGGFGGGGLLAGLGGLLGFGGGGGSLDGMLNADGSIDSWVFHGGGIAGEGSRAVKAPATLFARAPRFHGGGLASDEVPAILQRDEGVFTSSQMRRLAPVGAGGAGGNGATVNVTFNVQALDARGVSDAIYQQRDLIVGIVNQATARRGGKGVRT</sequence>
<keyword evidence="6" id="KW-1185">Reference proteome</keyword>
<organism evidence="5 6">
    <name type="scientific">Candidatus Magnetaquiglobus chichijimensis</name>
    <dbReference type="NCBI Taxonomy" id="3141448"/>
    <lineage>
        <taxon>Bacteria</taxon>
        <taxon>Pseudomonadati</taxon>
        <taxon>Pseudomonadota</taxon>
        <taxon>Magnetococcia</taxon>
        <taxon>Magnetococcales</taxon>
        <taxon>Candidatus Magnetaquicoccaceae</taxon>
        <taxon>Candidatus Magnetaquiglobus</taxon>
    </lineage>
</organism>
<evidence type="ECO:0000256" key="1">
    <source>
        <dbReference type="SAM" id="MobiDB-lite"/>
    </source>
</evidence>
<keyword evidence="2" id="KW-0472">Membrane</keyword>
<keyword evidence="2" id="KW-1133">Transmembrane helix</keyword>
<proteinExistence type="predicted"/>
<evidence type="ECO:0000259" key="4">
    <source>
        <dbReference type="Pfam" id="PF09718"/>
    </source>
</evidence>
<feature type="compositionally biased region" description="Low complexity" evidence="1">
    <location>
        <begin position="426"/>
        <end position="436"/>
    </location>
</feature>
<dbReference type="InterPro" id="IPR009628">
    <property type="entry name" value="Phage_tape_measure_N"/>
</dbReference>
<evidence type="ECO:0008006" key="7">
    <source>
        <dbReference type="Google" id="ProtNLM"/>
    </source>
</evidence>
<evidence type="ECO:0000259" key="3">
    <source>
        <dbReference type="Pfam" id="PF06791"/>
    </source>
</evidence>
<accession>A0ABQ0CAZ8</accession>
<dbReference type="EMBL" id="BAAFGK010000004">
    <property type="protein sequence ID" value="GAB0058048.1"/>
    <property type="molecule type" value="Genomic_DNA"/>
</dbReference>
<reference evidence="5 6" key="1">
    <citation type="submission" date="2024-09" db="EMBL/GenBank/DDBJ databases">
        <title>Draft genome sequence of Candidatus Magnetaquicoccaceae bacterium FCR-1.</title>
        <authorList>
            <person name="Shimoshige H."/>
            <person name="Shimamura S."/>
            <person name="Taoka A."/>
            <person name="Kobayashi H."/>
            <person name="Maekawa T."/>
        </authorList>
    </citation>
    <scope>NUCLEOTIDE SEQUENCE [LARGE SCALE GENOMIC DNA]</scope>
    <source>
        <strain evidence="5 6">FCR-1</strain>
    </source>
</reference>
<evidence type="ECO:0000256" key="2">
    <source>
        <dbReference type="SAM" id="Phobius"/>
    </source>
</evidence>
<comment type="caution">
    <text evidence="5">The sequence shown here is derived from an EMBL/GenBank/DDBJ whole genome shotgun (WGS) entry which is preliminary data.</text>
</comment>
<name>A0ABQ0CAZ8_9PROT</name>
<dbReference type="InterPro" id="IPR006431">
    <property type="entry name" value="Phage_tape_meas_C"/>
</dbReference>
<feature type="domain" description="Bacteriophage tail tape measure N-terminal" evidence="3">
    <location>
        <begin position="117"/>
        <end position="276"/>
    </location>
</feature>
<feature type="transmembrane region" description="Helical" evidence="2">
    <location>
        <begin position="137"/>
        <end position="158"/>
    </location>
</feature>
<dbReference type="RefSeq" id="WP_420905728.1">
    <property type="nucleotide sequence ID" value="NZ_BAAFGK010000004.1"/>
</dbReference>
<dbReference type="Pfam" id="PF09718">
    <property type="entry name" value="Tape_meas_lam_C"/>
    <property type="match status" value="1"/>
</dbReference>